<dbReference type="OrthoDB" id="441812at2759"/>
<dbReference type="InterPro" id="IPR046341">
    <property type="entry name" value="SET_dom_sf"/>
</dbReference>
<feature type="domain" description="SET" evidence="2">
    <location>
        <begin position="29"/>
        <end position="270"/>
    </location>
</feature>
<dbReference type="GO" id="GO:0005634">
    <property type="term" value="C:nucleus"/>
    <property type="evidence" value="ECO:0007669"/>
    <property type="project" value="TreeGrafter"/>
</dbReference>
<dbReference type="EMBL" id="LBBL01000263">
    <property type="protein sequence ID" value="KKF93254.1"/>
    <property type="molecule type" value="Genomic_DNA"/>
</dbReference>
<keyword evidence="3" id="KW-0808">Transferase</keyword>
<dbReference type="CDD" id="cd10527">
    <property type="entry name" value="SET_LSMT"/>
    <property type="match status" value="1"/>
</dbReference>
<proteinExistence type="predicted"/>
<dbReference type="InterPro" id="IPR001214">
    <property type="entry name" value="SET_dom"/>
</dbReference>
<sequence>MPILLPDLAPKLNPEVLPTWSRLNNLNLNNVNVTKISPEIGYGILAVQDIVGPQHEVTGSFNDLPVLRVPEDVVLSHLAIEEYAKVEPKFRQLLEAYGQASQREKFVLYLMFHRINSRHDISILPSPWTEYVKFLPEDIPTPTLWPASHIPLLHGTELAEPVQAKLNVLEHEYDRLVQISQDLLFLQDISFSPAGIALRDWQLADAWFRSRALEIPGLGTCMVPVLDMANHNATNHNAYWDRESATGDVVLMLRPGATVAKGEEICINYGADRSAAEYLFAYGMFDMDSAVRPITLPFHFATTDPLAGAKHAVFKTRTPQLRITLPNDLAEYERGQRYWECPYAYLSALNAEDGLTFQVAQDLEGRQELHMFLDDEDITDKAMDIESLLKDLAIWPVINFRAIQMMKAELSVDDILRNFDITKHEELWDDKPYTYALAAQFAYTEAQLIQTATQYFESAAAAQFEDSFLQAYLQAVNNGADISPRQLEALIGEEIGKRHETRPQEGADGDVLGVSKGNGKEEMEENGGGEEDFS</sequence>
<dbReference type="GO" id="GO:0016279">
    <property type="term" value="F:protein-lysine N-methyltransferase activity"/>
    <property type="evidence" value="ECO:0007669"/>
    <property type="project" value="TreeGrafter"/>
</dbReference>
<feature type="region of interest" description="Disordered" evidence="1">
    <location>
        <begin position="495"/>
        <end position="534"/>
    </location>
</feature>
<dbReference type="InterPro" id="IPR050600">
    <property type="entry name" value="SETD3_SETD6_MTase"/>
</dbReference>
<evidence type="ECO:0000259" key="2">
    <source>
        <dbReference type="PROSITE" id="PS50280"/>
    </source>
</evidence>
<dbReference type="Gene3D" id="3.90.1410.10">
    <property type="entry name" value="set domain protein methyltransferase, domain 1"/>
    <property type="match status" value="1"/>
</dbReference>
<protein>
    <submittedName>
        <fullName evidence="3">SET domain-containing protein 8</fullName>
        <ecNumber evidence="3">2.1.1.-</ecNumber>
    </submittedName>
</protein>
<dbReference type="GO" id="GO:0032259">
    <property type="term" value="P:methylation"/>
    <property type="evidence" value="ECO:0007669"/>
    <property type="project" value="UniProtKB-KW"/>
</dbReference>
<dbReference type="SUPFAM" id="SSF82199">
    <property type="entry name" value="SET domain"/>
    <property type="match status" value="1"/>
</dbReference>
<dbReference type="PROSITE" id="PS50280">
    <property type="entry name" value="SET"/>
    <property type="match status" value="1"/>
</dbReference>
<name>A0A0F8DB03_CERFI</name>
<dbReference type="PANTHER" id="PTHR13271:SF76">
    <property type="entry name" value="SET DOMAIN-CONTAINING PROTEIN 8"/>
    <property type="match status" value="1"/>
</dbReference>
<dbReference type="Proteomes" id="UP000034841">
    <property type="component" value="Unassembled WGS sequence"/>
</dbReference>
<gene>
    <name evidence="3" type="primary">set8</name>
    <name evidence="3" type="ORF">CFO_g4389</name>
</gene>
<evidence type="ECO:0000313" key="3">
    <source>
        <dbReference type="EMBL" id="KKF93254.1"/>
    </source>
</evidence>
<dbReference type="AlphaFoldDB" id="A0A0F8DB03"/>
<comment type="caution">
    <text evidence="3">The sequence shown here is derived from an EMBL/GenBank/DDBJ whole genome shotgun (WGS) entry which is preliminary data.</text>
</comment>
<evidence type="ECO:0000256" key="1">
    <source>
        <dbReference type="SAM" id="MobiDB-lite"/>
    </source>
</evidence>
<reference evidence="3 4" key="1">
    <citation type="submission" date="2015-04" db="EMBL/GenBank/DDBJ databases">
        <title>Genome sequence of Ceratocystis platani, a major pathogen of plane trees.</title>
        <authorList>
            <person name="Belbahri L."/>
        </authorList>
    </citation>
    <scope>NUCLEOTIDE SEQUENCE [LARGE SCALE GENOMIC DNA]</scope>
    <source>
        <strain evidence="3 4">CFO</strain>
    </source>
</reference>
<keyword evidence="3" id="KW-0489">Methyltransferase</keyword>
<keyword evidence="4" id="KW-1185">Reference proteome</keyword>
<feature type="compositionally biased region" description="Acidic residues" evidence="1">
    <location>
        <begin position="522"/>
        <end position="534"/>
    </location>
</feature>
<organism evidence="3 4">
    <name type="scientific">Ceratocystis fimbriata f. sp. platani</name>
    <dbReference type="NCBI Taxonomy" id="88771"/>
    <lineage>
        <taxon>Eukaryota</taxon>
        <taxon>Fungi</taxon>
        <taxon>Dikarya</taxon>
        <taxon>Ascomycota</taxon>
        <taxon>Pezizomycotina</taxon>
        <taxon>Sordariomycetes</taxon>
        <taxon>Hypocreomycetidae</taxon>
        <taxon>Microascales</taxon>
        <taxon>Ceratocystidaceae</taxon>
        <taxon>Ceratocystis</taxon>
    </lineage>
</organism>
<evidence type="ECO:0000313" key="4">
    <source>
        <dbReference type="Proteomes" id="UP000034841"/>
    </source>
</evidence>
<dbReference type="EC" id="2.1.1.-" evidence="3"/>
<accession>A0A0F8DB03</accession>
<dbReference type="PANTHER" id="PTHR13271">
    <property type="entry name" value="UNCHARACTERIZED PUTATIVE METHYLTRANSFERASE"/>
    <property type="match status" value="1"/>
</dbReference>
<feature type="compositionally biased region" description="Basic and acidic residues" evidence="1">
    <location>
        <begin position="495"/>
        <end position="505"/>
    </location>
</feature>